<keyword evidence="6" id="KW-0560">Oxidoreductase</keyword>
<evidence type="ECO:0000259" key="7">
    <source>
        <dbReference type="Pfam" id="PF00881"/>
    </source>
</evidence>
<sequence length="209" mass="23740">MQLIDKLKWRYATKKFDASKKVSQQNINLIKEAVQLSASSYGLQPFKVLEITNPTLREELKPLSWDQTQITDASHLFVFCNHIEVSDKDVDDLIQLKSDINQVAIDKISGYGDFVKTKLKEKTAVEMFHWTAKQTYIALSSAINACAELKIDCSPMEGFEPDAYNKKLGLKEKGLNACVLFAVGYRHDADMAQNSKKVRKPMDTIFEEI</sequence>
<gene>
    <name evidence="8" type="ORF">SAMN06265379_101367</name>
</gene>
<evidence type="ECO:0000256" key="6">
    <source>
        <dbReference type="ARBA" id="ARBA00023002"/>
    </source>
</evidence>
<proteinExistence type="inferred from homology"/>
<organism evidence="8 9">
    <name type="scientific">Saccharicrinis carchari</name>
    <dbReference type="NCBI Taxonomy" id="1168039"/>
    <lineage>
        <taxon>Bacteria</taxon>
        <taxon>Pseudomonadati</taxon>
        <taxon>Bacteroidota</taxon>
        <taxon>Bacteroidia</taxon>
        <taxon>Marinilabiliales</taxon>
        <taxon>Marinilabiliaceae</taxon>
        <taxon>Saccharicrinis</taxon>
    </lineage>
</organism>
<keyword evidence="4" id="KW-0288">FMN</keyword>
<reference evidence="8 9" key="1">
    <citation type="submission" date="2017-05" db="EMBL/GenBank/DDBJ databases">
        <authorList>
            <person name="Varghese N."/>
            <person name="Submissions S."/>
        </authorList>
    </citation>
    <scope>NUCLEOTIDE SEQUENCE [LARGE SCALE GENOMIC DNA]</scope>
    <source>
        <strain evidence="8 9">DSM 27040</strain>
    </source>
</reference>
<keyword evidence="5" id="KW-0521">NADP</keyword>
<keyword evidence="9" id="KW-1185">Reference proteome</keyword>
<dbReference type="SUPFAM" id="SSF55469">
    <property type="entry name" value="FMN-dependent nitroreductase-like"/>
    <property type="match status" value="1"/>
</dbReference>
<dbReference type="InterPro" id="IPR000415">
    <property type="entry name" value="Nitroreductase-like"/>
</dbReference>
<comment type="cofactor">
    <cofactor evidence="1">
        <name>FMN</name>
        <dbReference type="ChEBI" id="CHEBI:58210"/>
    </cofactor>
</comment>
<evidence type="ECO:0000313" key="9">
    <source>
        <dbReference type="Proteomes" id="UP000319040"/>
    </source>
</evidence>
<dbReference type="PANTHER" id="PTHR43673:SF2">
    <property type="entry name" value="NITROREDUCTASE"/>
    <property type="match status" value="1"/>
</dbReference>
<dbReference type="Gene3D" id="3.40.109.10">
    <property type="entry name" value="NADH Oxidase"/>
    <property type="match status" value="1"/>
</dbReference>
<comment type="similarity">
    <text evidence="2">Belongs to the nitroreductase family.</text>
</comment>
<dbReference type="PANTHER" id="PTHR43673">
    <property type="entry name" value="NAD(P)H NITROREDUCTASE YDGI-RELATED"/>
    <property type="match status" value="1"/>
</dbReference>
<dbReference type="InterPro" id="IPR029479">
    <property type="entry name" value="Nitroreductase"/>
</dbReference>
<evidence type="ECO:0000256" key="1">
    <source>
        <dbReference type="ARBA" id="ARBA00001917"/>
    </source>
</evidence>
<keyword evidence="3" id="KW-0285">Flavoprotein</keyword>
<feature type="domain" description="Nitroreductase" evidence="7">
    <location>
        <begin position="7"/>
        <end position="185"/>
    </location>
</feature>
<name>A0A521ASW1_SACCC</name>
<evidence type="ECO:0000313" key="8">
    <source>
        <dbReference type="EMBL" id="SMO37801.1"/>
    </source>
</evidence>
<dbReference type="Proteomes" id="UP000319040">
    <property type="component" value="Unassembled WGS sequence"/>
</dbReference>
<dbReference type="InterPro" id="IPR033878">
    <property type="entry name" value="NfsB-like"/>
</dbReference>
<accession>A0A521ASW1</accession>
<dbReference type="CDD" id="cd02149">
    <property type="entry name" value="NfsB-like"/>
    <property type="match status" value="1"/>
</dbReference>
<dbReference type="AlphaFoldDB" id="A0A521ASW1"/>
<dbReference type="GO" id="GO:0016491">
    <property type="term" value="F:oxidoreductase activity"/>
    <property type="evidence" value="ECO:0007669"/>
    <property type="project" value="UniProtKB-KW"/>
</dbReference>
<protein>
    <submittedName>
        <fullName evidence="8">Nitroreductase</fullName>
    </submittedName>
</protein>
<evidence type="ECO:0000256" key="5">
    <source>
        <dbReference type="ARBA" id="ARBA00022857"/>
    </source>
</evidence>
<dbReference type="EMBL" id="FXTB01000001">
    <property type="protein sequence ID" value="SMO37801.1"/>
    <property type="molecule type" value="Genomic_DNA"/>
</dbReference>
<dbReference type="RefSeq" id="WP_142531753.1">
    <property type="nucleotide sequence ID" value="NZ_FXTB01000001.1"/>
</dbReference>
<evidence type="ECO:0000256" key="3">
    <source>
        <dbReference type="ARBA" id="ARBA00022630"/>
    </source>
</evidence>
<evidence type="ECO:0000256" key="2">
    <source>
        <dbReference type="ARBA" id="ARBA00007118"/>
    </source>
</evidence>
<dbReference type="Pfam" id="PF00881">
    <property type="entry name" value="Nitroreductase"/>
    <property type="match status" value="1"/>
</dbReference>
<dbReference type="OrthoDB" id="9809288at2"/>
<evidence type="ECO:0000256" key="4">
    <source>
        <dbReference type="ARBA" id="ARBA00022643"/>
    </source>
</evidence>